<dbReference type="OrthoDB" id="505474at2"/>
<reference evidence="1" key="1">
    <citation type="submission" date="2018-12" db="EMBL/GenBank/DDBJ databases">
        <authorList>
            <person name="Will S."/>
            <person name="Neumann-Schaal M."/>
            <person name="Henke P."/>
        </authorList>
    </citation>
    <scope>NUCLEOTIDE SEQUENCE</scope>
    <source>
        <strain evidence="1">PCC 7102</strain>
    </source>
</reference>
<gene>
    <name evidence="1" type="ORF">DSM106972_098660</name>
</gene>
<accession>A0A3S1BZH4</accession>
<sequence>MHESDKLAEGTEETKHFLDTSFVRSLLLASQIYQTYLNSFVNNQQLYISNYVQMEIKRSYLLNLISFYSILRFGAINTLGDAISLWSNRFKGSELKAILQFIPQFFGDYQFNPNDPQNKEKALYLLASYIKRFELLLRTKFKQTEDYTACARALVPLDVDLQNPLSGFKKFVLEFEDVKTCRSKCQIEQFLLNQYRSEVEKLIETANNLPRNTNTRGFLNIVNNLKEILATGTAACDCRRCEKIGDVVIALNAPRSMQLEHTDISFDYLCPPINQPHYKHASENQVIMNIPVLNDED</sequence>
<dbReference type="AlphaFoldDB" id="A0A3S1BZH4"/>
<dbReference type="Proteomes" id="UP000271624">
    <property type="component" value="Unassembled WGS sequence"/>
</dbReference>
<evidence type="ECO:0000313" key="2">
    <source>
        <dbReference type="Proteomes" id="UP000271624"/>
    </source>
</evidence>
<keyword evidence="2" id="KW-1185">Reference proteome</keyword>
<comment type="caution">
    <text evidence="1">The sequence shown here is derived from an EMBL/GenBank/DDBJ whole genome shotgun (WGS) entry which is preliminary data.</text>
</comment>
<reference evidence="1" key="2">
    <citation type="journal article" date="2019" name="Genome Biol. Evol.">
        <title>Day and night: Metabolic profiles and evolutionary relationships of six axenic non-marine cyanobacteria.</title>
        <authorList>
            <person name="Will S.E."/>
            <person name="Henke P."/>
            <person name="Boedeker C."/>
            <person name="Huang S."/>
            <person name="Brinkmann H."/>
            <person name="Rohde M."/>
            <person name="Jarek M."/>
            <person name="Friedl T."/>
            <person name="Seufert S."/>
            <person name="Schumacher M."/>
            <person name="Overmann J."/>
            <person name="Neumann-Schaal M."/>
            <person name="Petersen J."/>
        </authorList>
    </citation>
    <scope>NUCLEOTIDE SEQUENCE [LARGE SCALE GENOMIC DNA]</scope>
    <source>
        <strain evidence="1">PCC 7102</strain>
    </source>
</reference>
<proteinExistence type="predicted"/>
<protein>
    <submittedName>
        <fullName evidence="1">Uncharacterized protein</fullName>
    </submittedName>
</protein>
<name>A0A3S1BZH4_9CYAN</name>
<dbReference type="EMBL" id="RSCL01000072">
    <property type="protein sequence ID" value="RUS92611.1"/>
    <property type="molecule type" value="Genomic_DNA"/>
</dbReference>
<dbReference type="RefSeq" id="WP_127087752.1">
    <property type="nucleotide sequence ID" value="NZ_RSCL01000072.1"/>
</dbReference>
<organism evidence="1 2">
    <name type="scientific">Dulcicalothrix desertica PCC 7102</name>
    <dbReference type="NCBI Taxonomy" id="232991"/>
    <lineage>
        <taxon>Bacteria</taxon>
        <taxon>Bacillati</taxon>
        <taxon>Cyanobacteriota</taxon>
        <taxon>Cyanophyceae</taxon>
        <taxon>Nostocales</taxon>
        <taxon>Calotrichaceae</taxon>
        <taxon>Dulcicalothrix</taxon>
    </lineage>
</organism>
<evidence type="ECO:0000313" key="1">
    <source>
        <dbReference type="EMBL" id="RUS92611.1"/>
    </source>
</evidence>